<dbReference type="Pfam" id="PF01722">
    <property type="entry name" value="BolA"/>
    <property type="match status" value="1"/>
</dbReference>
<protein>
    <submittedName>
        <fullName evidence="3">BolA family transcriptional regulator</fullName>
    </submittedName>
</protein>
<sequence length="101" mass="11184">MSLQTQIENKVKAAFDVTFMQLENESHMHSGPADESHFKLTLVAAEFDGLSKVKRHQAVYKALSDEMPQFHALALHTFSPAEWEARPDVADSPLCKGGSKA</sequence>
<dbReference type="EMBL" id="CP035033">
    <property type="protein sequence ID" value="QAB14777.1"/>
    <property type="molecule type" value="Genomic_DNA"/>
</dbReference>
<dbReference type="AlphaFoldDB" id="A0A410H1I8"/>
<organism evidence="3 4">
    <name type="scientific">Hydrogenovibrio thermophilus</name>
    <dbReference type="NCBI Taxonomy" id="265883"/>
    <lineage>
        <taxon>Bacteria</taxon>
        <taxon>Pseudomonadati</taxon>
        <taxon>Pseudomonadota</taxon>
        <taxon>Gammaproteobacteria</taxon>
        <taxon>Thiotrichales</taxon>
        <taxon>Piscirickettsiaceae</taxon>
        <taxon>Hydrogenovibrio</taxon>
    </lineage>
</organism>
<comment type="similarity">
    <text evidence="1 2">Belongs to the BolA/IbaG family.</text>
</comment>
<dbReference type="PANTHER" id="PTHR46229:SF2">
    <property type="entry name" value="BOLA-LIKE PROTEIN 1"/>
    <property type="match status" value="1"/>
</dbReference>
<dbReference type="SUPFAM" id="SSF82657">
    <property type="entry name" value="BolA-like"/>
    <property type="match status" value="1"/>
</dbReference>
<proteinExistence type="inferred from homology"/>
<dbReference type="InterPro" id="IPR002634">
    <property type="entry name" value="BolA"/>
</dbReference>
<evidence type="ECO:0000256" key="2">
    <source>
        <dbReference type="RuleBase" id="RU003860"/>
    </source>
</evidence>
<evidence type="ECO:0000256" key="1">
    <source>
        <dbReference type="ARBA" id="ARBA00005578"/>
    </source>
</evidence>
<gene>
    <name evidence="3" type="ORF">EPV75_03365</name>
</gene>
<accession>A0A410H1I8</accession>
<dbReference type="KEGG" id="htr:EPV75_03365"/>
<dbReference type="InterPro" id="IPR050961">
    <property type="entry name" value="BolA/IbaG_stress_morph_reg"/>
</dbReference>
<dbReference type="PANTHER" id="PTHR46229">
    <property type="entry name" value="BOLA TRANSCRIPTION REGULATOR"/>
    <property type="match status" value="1"/>
</dbReference>
<dbReference type="RefSeq" id="WP_128384463.1">
    <property type="nucleotide sequence ID" value="NZ_CP035033.1"/>
</dbReference>
<dbReference type="Proteomes" id="UP000285478">
    <property type="component" value="Chromosome"/>
</dbReference>
<keyword evidence="4" id="KW-1185">Reference proteome</keyword>
<dbReference type="PIRSF" id="PIRSF003113">
    <property type="entry name" value="BolA"/>
    <property type="match status" value="1"/>
</dbReference>
<reference evidence="3 4" key="1">
    <citation type="journal article" date="2018" name="Environ. Microbiol.">
        <title>Genomes of ubiquitous marine and hypersaline Hydrogenovibrio, Thiomicrorhabdus and Thiomicrospira spp. encode a diversity of mechanisms to sustain chemolithoautotrophy in heterogeneous environments.</title>
        <authorList>
            <person name="Scott K.M."/>
            <person name="Williams J."/>
            <person name="Porter C.M.B."/>
            <person name="Russel S."/>
            <person name="Harmer T.L."/>
            <person name="Paul J.H."/>
            <person name="Antonen K.M."/>
            <person name="Bridges M.K."/>
            <person name="Camper G.J."/>
            <person name="Campla C.K."/>
            <person name="Casella L.G."/>
            <person name="Chase E."/>
            <person name="Conrad J.W."/>
            <person name="Cruz M.C."/>
            <person name="Dunlap D.S."/>
            <person name="Duran L."/>
            <person name="Fahsbender E.M."/>
            <person name="Goldsmith D.B."/>
            <person name="Keeley R.F."/>
            <person name="Kondoff M.R."/>
            <person name="Kussy B.I."/>
            <person name="Lane M.K."/>
            <person name="Lawler S."/>
            <person name="Leigh B.A."/>
            <person name="Lewis C."/>
            <person name="Lostal L.M."/>
            <person name="Marking D."/>
            <person name="Mancera P.A."/>
            <person name="McClenthan E.C."/>
            <person name="McIntyre E.A."/>
            <person name="Mine J.A."/>
            <person name="Modi S."/>
            <person name="Moore B.D."/>
            <person name="Morgan W.A."/>
            <person name="Nelson K.M."/>
            <person name="Nguyen K.N."/>
            <person name="Ogburn N."/>
            <person name="Parrino D.G."/>
            <person name="Pedapudi A.D."/>
            <person name="Pelham R.P."/>
            <person name="Preece A.M."/>
            <person name="Rampersad E.A."/>
            <person name="Richardson J.C."/>
            <person name="Rodgers C.M."/>
            <person name="Schaffer B.L."/>
            <person name="Sheridan N.E."/>
            <person name="Solone M.R."/>
            <person name="Staley Z.R."/>
            <person name="Tabuchi M."/>
            <person name="Waide R.J."/>
            <person name="Wanjugi P.W."/>
            <person name="Young S."/>
            <person name="Clum A."/>
            <person name="Daum C."/>
            <person name="Huntemann M."/>
            <person name="Ivanova N."/>
            <person name="Kyrpides N."/>
            <person name="Mikhailova N."/>
            <person name="Palaniappan K."/>
            <person name="Pillay M."/>
            <person name="Reddy T.B.K."/>
            <person name="Shapiro N."/>
            <person name="Stamatis D."/>
            <person name="Varghese N."/>
            <person name="Woyke T."/>
            <person name="Boden R."/>
            <person name="Freyermuth S.K."/>
            <person name="Kerfeld C.A."/>
        </authorList>
    </citation>
    <scope>NUCLEOTIDE SEQUENCE [LARGE SCALE GENOMIC DNA]</scope>
    <source>
        <strain evidence="3 4">JR-2</strain>
    </source>
</reference>
<dbReference type="InterPro" id="IPR036065">
    <property type="entry name" value="BolA-like_sf"/>
</dbReference>
<dbReference type="Gene3D" id="3.10.20.90">
    <property type="entry name" value="Phosphatidylinositol 3-kinase Catalytic Subunit, Chain A, domain 1"/>
    <property type="match status" value="1"/>
</dbReference>
<evidence type="ECO:0000313" key="4">
    <source>
        <dbReference type="Proteomes" id="UP000285478"/>
    </source>
</evidence>
<evidence type="ECO:0000313" key="3">
    <source>
        <dbReference type="EMBL" id="QAB14777.1"/>
    </source>
</evidence>
<name>A0A410H1I8_9GAMM</name>